<evidence type="ECO:0000256" key="7">
    <source>
        <dbReference type="ARBA" id="ARBA00023136"/>
    </source>
</evidence>
<gene>
    <name evidence="17" type="primary">lppS</name>
    <name evidence="17" type="ORF">CGLAU_10080</name>
</gene>
<keyword evidence="8" id="KW-0564">Palmitate</keyword>
<dbReference type="SUPFAM" id="SSF141523">
    <property type="entry name" value="L,D-transpeptidase catalytic domain-like"/>
    <property type="match status" value="1"/>
</dbReference>
<evidence type="ECO:0000256" key="2">
    <source>
        <dbReference type="ARBA" id="ARBA00022475"/>
    </source>
</evidence>
<evidence type="ECO:0000256" key="3">
    <source>
        <dbReference type="ARBA" id="ARBA00022679"/>
    </source>
</evidence>
<sequence length="423" mass="45340">MLNDERASTRGERMRLQGAHRFIAAAAIAGVVGLGVSGCTIGDQQLSSVAETSEALAAPSGDDGESTDTSTTNAKPPKISIKDGETGVAPSEGVTVTSTSKLLSVTIKNEEGTEVEAEFNSDNSEWETTEVLGYGRTYTVEARNADGKTSTSKFSTVNPGWKANVAVGPLDGSTVGVAQAVTFRFGAPIQDTKAAEDAITIETSNDTEGGFFWIDPYELRWRPKEFWEPGTEVSVTTNLYGHNLGGDLWGGGDEQTVSFTIGDLVEAYVDNDSKTLSVYRDGELVKSLPIALGRDEQFDTPNGIYVVGDQHQSLVMDSRSYGLDLSEGGYVTPVSYATQMSYSGIYVHAAPWAVGDLGSRNVSHGCINATTEDAKWFMEYVRRGDPVIVENTSGGTLTPYDGLGYWNLDWEMRSGGSAEPLYE</sequence>
<proteinExistence type="predicted"/>
<dbReference type="InterPro" id="IPR041280">
    <property type="entry name" value="Big_10"/>
</dbReference>
<evidence type="ECO:0000256" key="9">
    <source>
        <dbReference type="ARBA" id="ARBA00023288"/>
    </source>
</evidence>
<evidence type="ECO:0000256" key="5">
    <source>
        <dbReference type="ARBA" id="ARBA00022960"/>
    </source>
</evidence>
<dbReference type="CDD" id="cd13432">
    <property type="entry name" value="LDT_IgD_like_2"/>
    <property type="match status" value="1"/>
</dbReference>
<feature type="transmembrane region" description="Helical" evidence="15">
    <location>
        <begin position="21"/>
        <end position="38"/>
    </location>
</feature>
<dbReference type="KEGG" id="cgv:CGLAU_10080"/>
<dbReference type="AlphaFoldDB" id="A0A1Q2HYQ9"/>
<evidence type="ECO:0000256" key="15">
    <source>
        <dbReference type="SAM" id="Phobius"/>
    </source>
</evidence>
<keyword evidence="7 15" id="KW-0472">Membrane</keyword>
<name>A0A1Q2HYQ9_9CORY</name>
<dbReference type="PROSITE" id="PS52029">
    <property type="entry name" value="LD_TPASE"/>
    <property type="match status" value="1"/>
</dbReference>
<dbReference type="UniPathway" id="UPA00219"/>
<dbReference type="Pfam" id="PF17964">
    <property type="entry name" value="Big_10"/>
    <property type="match status" value="1"/>
</dbReference>
<keyword evidence="18" id="KW-1185">Reference proteome</keyword>
<dbReference type="GO" id="GO:0018104">
    <property type="term" value="P:peptidoglycan-protein cross-linking"/>
    <property type="evidence" value="ECO:0007669"/>
    <property type="project" value="TreeGrafter"/>
</dbReference>
<dbReference type="Pfam" id="PF03734">
    <property type="entry name" value="YkuD"/>
    <property type="match status" value="1"/>
</dbReference>
<dbReference type="PANTHER" id="PTHR30582:SF2">
    <property type="entry name" value="L,D-TRANSPEPTIDASE YCIB-RELATED"/>
    <property type="match status" value="1"/>
</dbReference>
<dbReference type="CDD" id="cd16913">
    <property type="entry name" value="YkuD_like"/>
    <property type="match status" value="1"/>
</dbReference>
<keyword evidence="15" id="KW-1133">Transmembrane helix</keyword>
<evidence type="ECO:0000259" key="16">
    <source>
        <dbReference type="PROSITE" id="PS52029"/>
    </source>
</evidence>
<dbReference type="OrthoDB" id="5242354at2"/>
<feature type="domain" description="L,D-TPase catalytic" evidence="16">
    <location>
        <begin position="265"/>
        <end position="390"/>
    </location>
</feature>
<keyword evidence="9" id="KW-0449">Lipoprotein</keyword>
<dbReference type="GO" id="GO:0008360">
    <property type="term" value="P:regulation of cell shape"/>
    <property type="evidence" value="ECO:0007669"/>
    <property type="project" value="UniProtKB-UniRule"/>
</dbReference>
<dbReference type="EMBL" id="CP019688">
    <property type="protein sequence ID" value="AQQ15963.1"/>
    <property type="molecule type" value="Genomic_DNA"/>
</dbReference>
<keyword evidence="2" id="KW-1003">Cell membrane</keyword>
<comment type="pathway">
    <text evidence="1 13">Cell wall biogenesis; peptidoglycan biosynthesis.</text>
</comment>
<dbReference type="FunFam" id="2.40.440.10:FF:000005">
    <property type="entry name" value="L,D-transpeptidase 2"/>
    <property type="match status" value="1"/>
</dbReference>
<keyword evidence="4" id="KW-0732">Signal</keyword>
<accession>A0A1Q2HYQ9</accession>
<dbReference type="Gene3D" id="2.60.40.3710">
    <property type="match status" value="1"/>
</dbReference>
<dbReference type="EC" id="2.-.-.-" evidence="17"/>
<feature type="active site" description="Proton donor/acceptor" evidence="13">
    <location>
        <position position="348"/>
    </location>
</feature>
<evidence type="ECO:0000256" key="6">
    <source>
        <dbReference type="ARBA" id="ARBA00022984"/>
    </source>
</evidence>
<dbReference type="InterPro" id="IPR005490">
    <property type="entry name" value="LD_TPept_cat_dom"/>
</dbReference>
<keyword evidence="6 13" id="KW-0573">Peptidoglycan synthesis</keyword>
<evidence type="ECO:0000256" key="10">
    <source>
        <dbReference type="ARBA" id="ARBA00023315"/>
    </source>
</evidence>
<keyword evidence="11 13" id="KW-0961">Cell wall biogenesis/degradation</keyword>
<evidence type="ECO:0000313" key="18">
    <source>
        <dbReference type="Proteomes" id="UP000217209"/>
    </source>
</evidence>
<dbReference type="Gene3D" id="2.60.40.3780">
    <property type="match status" value="1"/>
</dbReference>
<reference evidence="17 18" key="1">
    <citation type="submission" date="2016-12" db="EMBL/GenBank/DDBJ databases">
        <authorList>
            <person name="Song W.-J."/>
            <person name="Kurnit D.M."/>
        </authorList>
    </citation>
    <scope>NUCLEOTIDE SEQUENCE [LARGE SCALE GENOMIC DNA]</scope>
    <source>
        <strain evidence="17 18">DSM 30827</strain>
    </source>
</reference>
<keyword evidence="5 13" id="KW-0133">Cell shape</keyword>
<comment type="pathway">
    <text evidence="12">Glycan biosynthesis.</text>
</comment>
<organism evidence="17 18">
    <name type="scientific">Corynebacterium glaucum</name>
    <dbReference type="NCBI Taxonomy" id="187491"/>
    <lineage>
        <taxon>Bacteria</taxon>
        <taxon>Bacillati</taxon>
        <taxon>Actinomycetota</taxon>
        <taxon>Actinomycetes</taxon>
        <taxon>Mycobacteriales</taxon>
        <taxon>Corynebacteriaceae</taxon>
        <taxon>Corynebacterium</taxon>
    </lineage>
</organism>
<dbReference type="GO" id="GO:0071555">
    <property type="term" value="P:cell wall organization"/>
    <property type="evidence" value="ECO:0007669"/>
    <property type="project" value="UniProtKB-UniRule"/>
</dbReference>
<protein>
    <submittedName>
        <fullName evidence="17">Putative L,D-transpeptidase LppS</fullName>
        <ecNumber evidence="17">2.-.-.-</ecNumber>
    </submittedName>
</protein>
<dbReference type="Proteomes" id="UP000217209">
    <property type="component" value="Chromosome"/>
</dbReference>
<evidence type="ECO:0000256" key="4">
    <source>
        <dbReference type="ARBA" id="ARBA00022729"/>
    </source>
</evidence>
<evidence type="ECO:0000256" key="12">
    <source>
        <dbReference type="ARBA" id="ARBA00060592"/>
    </source>
</evidence>
<evidence type="ECO:0000256" key="11">
    <source>
        <dbReference type="ARBA" id="ARBA00023316"/>
    </source>
</evidence>
<dbReference type="Gene3D" id="2.40.440.10">
    <property type="entry name" value="L,D-transpeptidase catalytic domain-like"/>
    <property type="match status" value="1"/>
</dbReference>
<evidence type="ECO:0000313" key="17">
    <source>
        <dbReference type="EMBL" id="AQQ15963.1"/>
    </source>
</evidence>
<dbReference type="GO" id="GO:0016746">
    <property type="term" value="F:acyltransferase activity"/>
    <property type="evidence" value="ECO:0007669"/>
    <property type="project" value="UniProtKB-KW"/>
</dbReference>
<dbReference type="GO" id="GO:0071972">
    <property type="term" value="F:peptidoglycan L,D-transpeptidase activity"/>
    <property type="evidence" value="ECO:0007669"/>
    <property type="project" value="TreeGrafter"/>
</dbReference>
<dbReference type="PANTHER" id="PTHR30582">
    <property type="entry name" value="L,D-TRANSPEPTIDASE"/>
    <property type="match status" value="1"/>
</dbReference>
<evidence type="ECO:0000256" key="14">
    <source>
        <dbReference type="SAM" id="MobiDB-lite"/>
    </source>
</evidence>
<feature type="active site" description="Nucleophile" evidence="13">
    <location>
        <position position="366"/>
    </location>
</feature>
<keyword evidence="10" id="KW-0012">Acyltransferase</keyword>
<evidence type="ECO:0000256" key="13">
    <source>
        <dbReference type="PROSITE-ProRule" id="PRU01373"/>
    </source>
</evidence>
<feature type="region of interest" description="Disordered" evidence="14">
    <location>
        <begin position="52"/>
        <end position="92"/>
    </location>
</feature>
<dbReference type="GO" id="GO:0005576">
    <property type="term" value="C:extracellular region"/>
    <property type="evidence" value="ECO:0007669"/>
    <property type="project" value="TreeGrafter"/>
</dbReference>
<dbReference type="InterPro" id="IPR050979">
    <property type="entry name" value="LD-transpeptidase"/>
</dbReference>
<evidence type="ECO:0000256" key="8">
    <source>
        <dbReference type="ARBA" id="ARBA00023139"/>
    </source>
</evidence>
<dbReference type="InterPro" id="IPR038063">
    <property type="entry name" value="Transpep_catalytic_dom"/>
</dbReference>
<evidence type="ECO:0000256" key="1">
    <source>
        <dbReference type="ARBA" id="ARBA00004752"/>
    </source>
</evidence>
<keyword evidence="15" id="KW-0812">Transmembrane</keyword>
<keyword evidence="3 17" id="KW-0808">Transferase</keyword>